<dbReference type="PANTHER" id="PTHR30050">
    <property type="entry name" value="CHROMOSOMAL REPLICATION INITIATOR PROTEIN DNAA"/>
    <property type="match status" value="1"/>
</dbReference>
<feature type="domain" description="IstB-like ATP-binding" evidence="1">
    <location>
        <begin position="158"/>
        <end position="306"/>
    </location>
</feature>
<dbReference type="InterPro" id="IPR027417">
    <property type="entry name" value="P-loop_NTPase"/>
</dbReference>
<accession>A0AAF0CTK0</accession>
<proteinExistence type="predicted"/>
<dbReference type="Proteomes" id="UP001179647">
    <property type="component" value="Chromosome"/>
</dbReference>
<dbReference type="CDD" id="cd00009">
    <property type="entry name" value="AAA"/>
    <property type="match status" value="1"/>
</dbReference>
<dbReference type="NCBIfam" id="NF006505">
    <property type="entry name" value="PRK08939.1"/>
    <property type="match status" value="1"/>
</dbReference>
<evidence type="ECO:0000313" key="4">
    <source>
        <dbReference type="Proteomes" id="UP001179647"/>
    </source>
</evidence>
<dbReference type="Pfam" id="PF07319">
    <property type="entry name" value="DnaI_N"/>
    <property type="match status" value="1"/>
</dbReference>
<evidence type="ECO:0000313" key="3">
    <source>
        <dbReference type="EMBL" id="WEG72695.1"/>
    </source>
</evidence>
<gene>
    <name evidence="3" type="primary">dnaI</name>
    <name evidence="3" type="ORF">OL234_06815</name>
</gene>
<dbReference type="Pfam" id="PF01695">
    <property type="entry name" value="IstB_IS21"/>
    <property type="match status" value="1"/>
</dbReference>
<sequence>MENVGNELTKVLDKKNWSSRFDELVNNVMEDPDVAQFILEHREELTDEAITKSYAKLYEFVQEKKKFKLNDPTMIAPGYEPQLFMNFHFIDVTYVPTKELLAKKAAQELSNRVKTMNVPKDIKEASIDNYTVSSERKEALAEAFFFIRSYTENPKEFHQGLYLQGSFGVGKTYLLGAIANELADHEVQTTLLNFSSLATEMKAAIGSNSVVDKVDAIKKAEILMLDDIGAESLSPWIRDDVLGVILQYRMQEQLPTFFSSNLSMDQLEKEHLSTTTKGEEPLKAKRIMERIRYLSKEIKMVGKNRRLNN</sequence>
<dbReference type="Gene3D" id="3.40.50.300">
    <property type="entry name" value="P-loop containing nucleotide triphosphate hydrolases"/>
    <property type="match status" value="1"/>
</dbReference>
<reference evidence="3" key="1">
    <citation type="submission" date="2022-10" db="EMBL/GenBank/DDBJ databases">
        <title>Vagococcus sp. isolated from poultry meat.</title>
        <authorList>
            <person name="Johansson P."/>
            <person name="Bjorkroth J."/>
        </authorList>
    </citation>
    <scope>NUCLEOTIDE SEQUENCE</scope>
    <source>
        <strain evidence="3">STAA11</strain>
    </source>
</reference>
<dbReference type="SUPFAM" id="SSF52540">
    <property type="entry name" value="P-loop containing nucleoside triphosphate hydrolases"/>
    <property type="match status" value="1"/>
</dbReference>
<dbReference type="RefSeq" id="WP_275468497.1">
    <property type="nucleotide sequence ID" value="NZ_CP110232.1"/>
</dbReference>
<dbReference type="GO" id="GO:0005524">
    <property type="term" value="F:ATP binding"/>
    <property type="evidence" value="ECO:0007669"/>
    <property type="project" value="InterPro"/>
</dbReference>
<dbReference type="InterPro" id="IPR002611">
    <property type="entry name" value="IstB_ATP-bd"/>
</dbReference>
<dbReference type="AlphaFoldDB" id="A0AAF0CTK0"/>
<evidence type="ECO:0000259" key="1">
    <source>
        <dbReference type="Pfam" id="PF01695"/>
    </source>
</evidence>
<dbReference type="GO" id="GO:0006260">
    <property type="term" value="P:DNA replication"/>
    <property type="evidence" value="ECO:0007669"/>
    <property type="project" value="TreeGrafter"/>
</dbReference>
<keyword evidence="4" id="KW-1185">Reference proteome</keyword>
<organism evidence="3 4">
    <name type="scientific">Vagococcus intermedius</name>
    <dbReference type="NCBI Taxonomy" id="2991418"/>
    <lineage>
        <taxon>Bacteria</taxon>
        <taxon>Bacillati</taxon>
        <taxon>Bacillota</taxon>
        <taxon>Bacilli</taxon>
        <taxon>Lactobacillales</taxon>
        <taxon>Enterococcaceae</taxon>
        <taxon>Vagococcus</taxon>
    </lineage>
</organism>
<dbReference type="PANTHER" id="PTHR30050:SF8">
    <property type="entry name" value="PRIMOSOMAL PROTEIN DNAI"/>
    <property type="match status" value="1"/>
</dbReference>
<feature type="domain" description="Primosomal DnaI N-terminal" evidence="2">
    <location>
        <begin position="1"/>
        <end position="94"/>
    </location>
</feature>
<protein>
    <submittedName>
        <fullName evidence="3">Primosomal protein DnaI</fullName>
    </submittedName>
</protein>
<dbReference type="EMBL" id="CP110232">
    <property type="protein sequence ID" value="WEG72695.1"/>
    <property type="molecule type" value="Genomic_DNA"/>
</dbReference>
<dbReference type="InterPro" id="IPR009928">
    <property type="entry name" value="DnaI_N"/>
</dbReference>
<dbReference type="KEGG" id="vie:OL234_06815"/>
<evidence type="ECO:0000259" key="2">
    <source>
        <dbReference type="Pfam" id="PF07319"/>
    </source>
</evidence>
<name>A0AAF0CTK0_9ENTE</name>